<protein>
    <submittedName>
        <fullName evidence="1">Uncharacterized protein</fullName>
    </submittedName>
</protein>
<sequence>MSDTRSKPFTARYPNRQRLSPIKEDVNCNNLFVCFFRESNKSARRPHSSLWILRSSGWWDPVVTVKPSLTINSLLFRPATGHGHWDTATGTRPRARDDHGECSETCGYQDGRLPLGGHPLERRRGGTIFTNVAVLVQDRGGPHVPLINRTCPFCFKSNALD</sequence>
<reference evidence="1" key="2">
    <citation type="submission" date="2023-05" db="EMBL/GenBank/DDBJ databases">
        <authorList>
            <consortium name="Lawrence Berkeley National Laboratory"/>
            <person name="Steindorff A."/>
            <person name="Hensen N."/>
            <person name="Bonometti L."/>
            <person name="Westerberg I."/>
            <person name="Brannstrom I.O."/>
            <person name="Guillou S."/>
            <person name="Cros-Aarteil S."/>
            <person name="Calhoun S."/>
            <person name="Haridas S."/>
            <person name="Kuo A."/>
            <person name="Mondo S."/>
            <person name="Pangilinan J."/>
            <person name="Riley R."/>
            <person name="Labutti K."/>
            <person name="Andreopoulos B."/>
            <person name="Lipzen A."/>
            <person name="Chen C."/>
            <person name="Yanf M."/>
            <person name="Daum C."/>
            <person name="Ng V."/>
            <person name="Clum A."/>
            <person name="Ohm R."/>
            <person name="Martin F."/>
            <person name="Silar P."/>
            <person name="Natvig D."/>
            <person name="Lalanne C."/>
            <person name="Gautier V."/>
            <person name="Ament-Velasquez S.L."/>
            <person name="Kruys A."/>
            <person name="Hutchinson M.I."/>
            <person name="Powell A.J."/>
            <person name="Barry K."/>
            <person name="Miller A.N."/>
            <person name="Grigoriev I.V."/>
            <person name="Debuchy R."/>
            <person name="Gladieux P."/>
            <person name="Thoren M.H."/>
            <person name="Johannesson H."/>
        </authorList>
    </citation>
    <scope>NUCLEOTIDE SEQUENCE</scope>
    <source>
        <strain evidence="1">CBS 508.74</strain>
    </source>
</reference>
<dbReference type="Proteomes" id="UP001302812">
    <property type="component" value="Unassembled WGS sequence"/>
</dbReference>
<proteinExistence type="predicted"/>
<accession>A0AAN6YYG0</accession>
<gene>
    <name evidence="1" type="ORF">N656DRAFT_34479</name>
</gene>
<evidence type="ECO:0000313" key="1">
    <source>
        <dbReference type="EMBL" id="KAK4117384.1"/>
    </source>
</evidence>
<evidence type="ECO:0000313" key="2">
    <source>
        <dbReference type="Proteomes" id="UP001302812"/>
    </source>
</evidence>
<dbReference type="EMBL" id="MU853332">
    <property type="protein sequence ID" value="KAK4117384.1"/>
    <property type="molecule type" value="Genomic_DNA"/>
</dbReference>
<name>A0AAN6YYG0_9PEZI</name>
<organism evidence="1 2">
    <name type="scientific">Canariomyces notabilis</name>
    <dbReference type="NCBI Taxonomy" id="2074819"/>
    <lineage>
        <taxon>Eukaryota</taxon>
        <taxon>Fungi</taxon>
        <taxon>Dikarya</taxon>
        <taxon>Ascomycota</taxon>
        <taxon>Pezizomycotina</taxon>
        <taxon>Sordariomycetes</taxon>
        <taxon>Sordariomycetidae</taxon>
        <taxon>Sordariales</taxon>
        <taxon>Chaetomiaceae</taxon>
        <taxon>Canariomyces</taxon>
    </lineage>
</organism>
<dbReference type="GeneID" id="89933437"/>
<keyword evidence="2" id="KW-1185">Reference proteome</keyword>
<reference evidence="1" key="1">
    <citation type="journal article" date="2023" name="Mol. Phylogenet. Evol.">
        <title>Genome-scale phylogeny and comparative genomics of the fungal order Sordariales.</title>
        <authorList>
            <person name="Hensen N."/>
            <person name="Bonometti L."/>
            <person name="Westerberg I."/>
            <person name="Brannstrom I.O."/>
            <person name="Guillou S."/>
            <person name="Cros-Aarteil S."/>
            <person name="Calhoun S."/>
            <person name="Haridas S."/>
            <person name="Kuo A."/>
            <person name="Mondo S."/>
            <person name="Pangilinan J."/>
            <person name="Riley R."/>
            <person name="LaButti K."/>
            <person name="Andreopoulos B."/>
            <person name="Lipzen A."/>
            <person name="Chen C."/>
            <person name="Yan M."/>
            <person name="Daum C."/>
            <person name="Ng V."/>
            <person name="Clum A."/>
            <person name="Steindorff A."/>
            <person name="Ohm R.A."/>
            <person name="Martin F."/>
            <person name="Silar P."/>
            <person name="Natvig D.O."/>
            <person name="Lalanne C."/>
            <person name="Gautier V."/>
            <person name="Ament-Velasquez S.L."/>
            <person name="Kruys A."/>
            <person name="Hutchinson M.I."/>
            <person name="Powell A.J."/>
            <person name="Barry K."/>
            <person name="Miller A.N."/>
            <person name="Grigoriev I.V."/>
            <person name="Debuchy R."/>
            <person name="Gladieux P."/>
            <person name="Hiltunen Thoren M."/>
            <person name="Johannesson H."/>
        </authorList>
    </citation>
    <scope>NUCLEOTIDE SEQUENCE</scope>
    <source>
        <strain evidence="1">CBS 508.74</strain>
    </source>
</reference>
<dbReference type="AlphaFoldDB" id="A0AAN6YYG0"/>
<dbReference type="RefSeq" id="XP_064674954.1">
    <property type="nucleotide sequence ID" value="XM_064809314.1"/>
</dbReference>
<comment type="caution">
    <text evidence="1">The sequence shown here is derived from an EMBL/GenBank/DDBJ whole genome shotgun (WGS) entry which is preliminary data.</text>
</comment>